<dbReference type="InterPro" id="IPR027417">
    <property type="entry name" value="P-loop_NTPase"/>
</dbReference>
<reference evidence="17" key="1">
    <citation type="submission" date="2023-08" db="EMBL/GenBank/DDBJ databases">
        <authorList>
            <person name="Alioto T."/>
            <person name="Alioto T."/>
            <person name="Gomez Garrido J."/>
        </authorList>
    </citation>
    <scope>NUCLEOTIDE SEQUENCE</scope>
</reference>
<dbReference type="GO" id="GO:0003774">
    <property type="term" value="F:cytoskeletal motor activity"/>
    <property type="evidence" value="ECO:0007669"/>
    <property type="project" value="UniProtKB-UniRule"/>
</dbReference>
<dbReference type="FunFam" id="2.30.30.40:FF:000201">
    <property type="entry name" value="Myosin XVA"/>
    <property type="match status" value="1"/>
</dbReference>
<name>A0AAV1GWE9_XYRNO</name>
<comment type="similarity">
    <text evidence="2 12">Belongs to the TRAFAC class myosin-kinesin ATPase superfamily. Myosin family.</text>
</comment>
<dbReference type="SUPFAM" id="SSF52540">
    <property type="entry name" value="P-loop containing nucleoside triphosphate hydrolases"/>
    <property type="match status" value="1"/>
</dbReference>
<keyword evidence="9 12" id="KW-0505">Motor protein</keyword>
<dbReference type="SMART" id="SM00139">
    <property type="entry name" value="MyTH4"/>
    <property type="match status" value="1"/>
</dbReference>
<evidence type="ECO:0000256" key="6">
    <source>
        <dbReference type="ARBA" id="ARBA00022840"/>
    </source>
</evidence>
<evidence type="ECO:0000256" key="3">
    <source>
        <dbReference type="ARBA" id="ARBA00022443"/>
    </source>
</evidence>
<dbReference type="FunFam" id="1.20.58.530:FF:000005">
    <property type="entry name" value="unconventional myosin-IXa isoform X1"/>
    <property type="match status" value="1"/>
</dbReference>
<dbReference type="Gene3D" id="1.20.5.190">
    <property type="match status" value="1"/>
</dbReference>
<dbReference type="SMART" id="SM00326">
    <property type="entry name" value="SH3"/>
    <property type="match status" value="1"/>
</dbReference>
<feature type="compositionally biased region" description="Basic and acidic residues" evidence="13">
    <location>
        <begin position="1"/>
        <end position="46"/>
    </location>
</feature>
<feature type="compositionally biased region" description="Acidic residues" evidence="13">
    <location>
        <begin position="58"/>
        <end position="79"/>
    </location>
</feature>
<evidence type="ECO:0000313" key="17">
    <source>
        <dbReference type="EMBL" id="CAJ1076929.1"/>
    </source>
</evidence>
<dbReference type="GO" id="GO:0003779">
    <property type="term" value="F:actin binding"/>
    <property type="evidence" value="ECO:0007669"/>
    <property type="project" value="UniProtKB-KW"/>
</dbReference>
<dbReference type="EMBL" id="OY660879">
    <property type="protein sequence ID" value="CAJ1076929.1"/>
    <property type="molecule type" value="Genomic_DNA"/>
</dbReference>
<keyword evidence="5 12" id="KW-0547">Nucleotide-binding</keyword>
<evidence type="ECO:0000256" key="11">
    <source>
        <dbReference type="PROSITE-ProRule" id="PRU00192"/>
    </source>
</evidence>
<feature type="compositionally biased region" description="Basic residues" evidence="13">
    <location>
        <begin position="867"/>
        <end position="876"/>
    </location>
</feature>
<dbReference type="SMART" id="SM00242">
    <property type="entry name" value="MYSc"/>
    <property type="match status" value="1"/>
</dbReference>
<organism evidence="17 18">
    <name type="scientific">Xyrichtys novacula</name>
    <name type="common">Pearly razorfish</name>
    <name type="synonym">Hemipteronotus novacula</name>
    <dbReference type="NCBI Taxonomy" id="13765"/>
    <lineage>
        <taxon>Eukaryota</taxon>
        <taxon>Metazoa</taxon>
        <taxon>Chordata</taxon>
        <taxon>Craniata</taxon>
        <taxon>Vertebrata</taxon>
        <taxon>Euteleostomi</taxon>
        <taxon>Actinopterygii</taxon>
        <taxon>Neopterygii</taxon>
        <taxon>Teleostei</taxon>
        <taxon>Neoteleostei</taxon>
        <taxon>Acanthomorphata</taxon>
        <taxon>Eupercaria</taxon>
        <taxon>Labriformes</taxon>
        <taxon>Labridae</taxon>
        <taxon>Xyrichtys</taxon>
    </lineage>
</organism>
<feature type="compositionally biased region" description="Polar residues" evidence="13">
    <location>
        <begin position="3257"/>
        <end position="3266"/>
    </location>
</feature>
<feature type="compositionally biased region" description="Gly residues" evidence="13">
    <location>
        <begin position="3064"/>
        <end position="3073"/>
    </location>
</feature>
<dbReference type="PROSITE" id="PS51456">
    <property type="entry name" value="MYOSIN_MOTOR"/>
    <property type="match status" value="1"/>
</dbReference>
<dbReference type="InterPro" id="IPR036961">
    <property type="entry name" value="Kinesin_motor_dom_sf"/>
</dbReference>
<dbReference type="InterPro" id="IPR000048">
    <property type="entry name" value="IQ_motif_EF-hand-BS"/>
</dbReference>
<dbReference type="InterPro" id="IPR001609">
    <property type="entry name" value="Myosin_head_motor_dom-like"/>
</dbReference>
<dbReference type="InterPro" id="IPR051567">
    <property type="entry name" value="Unconventional_Myosin_ATPase"/>
</dbReference>
<dbReference type="Pfam" id="PF26570">
    <property type="entry name" value="MYO15"/>
    <property type="match status" value="1"/>
</dbReference>
<dbReference type="PRINTS" id="PR00193">
    <property type="entry name" value="MYOSINHEAVY"/>
</dbReference>
<dbReference type="PROSITE" id="PS50096">
    <property type="entry name" value="IQ"/>
    <property type="match status" value="1"/>
</dbReference>
<keyword evidence="18" id="KW-1185">Reference proteome</keyword>
<feature type="compositionally biased region" description="Polar residues" evidence="13">
    <location>
        <begin position="1122"/>
        <end position="1132"/>
    </location>
</feature>
<dbReference type="Gene3D" id="1.20.58.530">
    <property type="match status" value="1"/>
</dbReference>
<dbReference type="PROSITE" id="PS51016">
    <property type="entry name" value="MYTH4"/>
    <property type="match status" value="2"/>
</dbReference>
<feature type="region of interest" description="Actin-binding" evidence="12">
    <location>
        <begin position="2443"/>
        <end position="2465"/>
    </location>
</feature>
<feature type="compositionally biased region" description="Polar residues" evidence="13">
    <location>
        <begin position="1097"/>
        <end position="1108"/>
    </location>
</feature>
<dbReference type="Pfam" id="PF00784">
    <property type="entry name" value="MyTH4"/>
    <property type="match status" value="1"/>
</dbReference>
<feature type="domain" description="SH3" evidence="14">
    <location>
        <begin position="3511"/>
        <end position="3597"/>
    </location>
</feature>
<dbReference type="GO" id="GO:0016459">
    <property type="term" value="C:myosin complex"/>
    <property type="evidence" value="ECO:0007669"/>
    <property type="project" value="UniProtKB-KW"/>
</dbReference>
<feature type="domain" description="MyTH4" evidence="15">
    <location>
        <begin position="3702"/>
        <end position="3762"/>
    </location>
</feature>
<dbReference type="Proteomes" id="UP001178508">
    <property type="component" value="Chromosome 16"/>
</dbReference>
<evidence type="ECO:0000256" key="5">
    <source>
        <dbReference type="ARBA" id="ARBA00022741"/>
    </source>
</evidence>
<dbReference type="PANTHER" id="PTHR22692:SF21">
    <property type="entry name" value="MYOSIN XVA"/>
    <property type="match status" value="1"/>
</dbReference>
<feature type="compositionally biased region" description="Pro residues" evidence="13">
    <location>
        <begin position="1109"/>
        <end position="1118"/>
    </location>
</feature>
<dbReference type="Pfam" id="PF00063">
    <property type="entry name" value="Myosin_head"/>
    <property type="match status" value="1"/>
</dbReference>
<dbReference type="Gene3D" id="2.30.30.40">
    <property type="entry name" value="SH3 Domains"/>
    <property type="match status" value="2"/>
</dbReference>
<dbReference type="Pfam" id="PF00612">
    <property type="entry name" value="IQ"/>
    <property type="match status" value="1"/>
</dbReference>
<dbReference type="Gene3D" id="6.20.240.20">
    <property type="match status" value="1"/>
</dbReference>
<keyword evidence="4" id="KW-0963">Cytoplasm</keyword>
<feature type="region of interest" description="Disordered" evidence="13">
    <location>
        <begin position="1653"/>
        <end position="1702"/>
    </location>
</feature>
<feature type="compositionally biased region" description="Low complexity" evidence="13">
    <location>
        <begin position="977"/>
        <end position="989"/>
    </location>
</feature>
<feature type="compositionally biased region" description="Low complexity" evidence="13">
    <location>
        <begin position="776"/>
        <end position="785"/>
    </location>
</feature>
<dbReference type="InterPro" id="IPR001452">
    <property type="entry name" value="SH3_domain"/>
</dbReference>
<dbReference type="FunFam" id="1.10.10.820:FF:000001">
    <property type="entry name" value="Myosin heavy chain"/>
    <property type="match status" value="1"/>
</dbReference>
<dbReference type="Gene3D" id="3.40.850.10">
    <property type="entry name" value="Kinesin motor domain"/>
    <property type="match status" value="1"/>
</dbReference>
<dbReference type="PROSITE" id="PS50002">
    <property type="entry name" value="SH3"/>
    <property type="match status" value="1"/>
</dbReference>
<feature type="region of interest" description="Disordered" evidence="13">
    <location>
        <begin position="3134"/>
        <end position="3203"/>
    </location>
</feature>
<comment type="subcellular location">
    <subcellularLocation>
        <location evidence="1">Cytoplasm</location>
    </subcellularLocation>
</comment>
<dbReference type="GO" id="GO:0005737">
    <property type="term" value="C:cytoplasm"/>
    <property type="evidence" value="ECO:0007669"/>
    <property type="project" value="UniProtKB-SubCell"/>
</dbReference>
<feature type="compositionally biased region" description="Polar residues" evidence="13">
    <location>
        <begin position="187"/>
        <end position="199"/>
    </location>
</feature>
<dbReference type="InterPro" id="IPR038185">
    <property type="entry name" value="MyTH4_dom_sf"/>
</dbReference>
<protein>
    <submittedName>
        <fullName evidence="17">Unconventional myosin-XV</fullName>
    </submittedName>
</protein>
<feature type="compositionally biased region" description="Polar residues" evidence="13">
    <location>
        <begin position="1343"/>
        <end position="1353"/>
    </location>
</feature>
<dbReference type="Gene3D" id="1.20.120.720">
    <property type="entry name" value="Myosin VI head, motor domain, U50 subdomain"/>
    <property type="match status" value="1"/>
</dbReference>
<evidence type="ECO:0000256" key="1">
    <source>
        <dbReference type="ARBA" id="ARBA00004496"/>
    </source>
</evidence>
<feature type="compositionally biased region" description="Polar residues" evidence="13">
    <location>
        <begin position="1364"/>
        <end position="1376"/>
    </location>
</feature>
<evidence type="ECO:0000259" key="15">
    <source>
        <dbReference type="PROSITE" id="PS51016"/>
    </source>
</evidence>
<feature type="compositionally biased region" description="Polar residues" evidence="13">
    <location>
        <begin position="1670"/>
        <end position="1683"/>
    </location>
</feature>
<dbReference type="SMART" id="SM00015">
    <property type="entry name" value="IQ"/>
    <property type="match status" value="2"/>
</dbReference>
<evidence type="ECO:0000256" key="8">
    <source>
        <dbReference type="ARBA" id="ARBA00023123"/>
    </source>
</evidence>
<evidence type="ECO:0000256" key="7">
    <source>
        <dbReference type="ARBA" id="ARBA00023054"/>
    </source>
</evidence>
<feature type="compositionally biased region" description="Polar residues" evidence="13">
    <location>
        <begin position="933"/>
        <end position="942"/>
    </location>
</feature>
<evidence type="ECO:0000313" key="18">
    <source>
        <dbReference type="Proteomes" id="UP001178508"/>
    </source>
</evidence>
<feature type="domain" description="MyTH4" evidence="15">
    <location>
        <begin position="2730"/>
        <end position="2885"/>
    </location>
</feature>
<sequence length="3762" mass="418458">MPPKKGDTKSAAKKGKSEEPKKGGKEDKKGGKDDKKGGKKVEESPAKGKGKGKKPVSESEEGSEEEEEEMQTDEEEDVDASEKEEVTKKGKGKGKTALKGASKAMAVKGFKPSKGADPSDEKAQMKKGMGAMNLKKMSDVNIKGASKAMMGFAAEGQKKNASAAKAAKTADAKSHLKGASKALSGLTGKSSPFALTSKQPAAKTKPKRNLKSTSRLFLRLSKKKKPPADGKPLLGNSKLFSGFGGKQTSPDKKLGLSGFSMFNKKDDTPKETKQTTKTINLSSLSGKGKMASEAKGLGGKFKGMFGKKKTGSGFKTKGWMLGRIAAASNWLTGRFLSSKGRSRMGARAGGHHRKHLSFANRNTRGRQTYYNGAYDYGDDENGYEEDYQDRWRPRGFQRQHTPYDPYDPYGEEMDYYDDDEWEDEYGYYDDEGNFYYDDELNYYDDVEYYNYPYDYYGDECDDYYYNDGTEYYYGEDGMLYALEPEQYEYYSNTMDGVYGPNDRALYGDYFNQNMVHAYGISDPYGMISNGYDLFSGLYNDPVLGYADPNAVYNPNQQPFFMGAAPDLSETRQLFGQEQLSYPLAEPLSVEQFRVPRPQVKLFGKERLEFETLPPPPSPHSYPSFTGVAPPSPYVTLNDLEIVSEIPFEQPLPIGLSAQPHYPNVMIQQQPQLPPGQASSPTAMVFQQESIPLPQPTYCPASFSQSRLPPSSLPLQMSPQIYQPPLFQDPQMFQMGQMSPMVPSLQPQMPPLMQAQLYSPLGSPRPAQRISPPPSPSLSRRPTSFRATAPHSPRPPPYHMDIPTGIQLDSHFSPGLQRRGLTHQASLGGQRQSSPRQRPPSPPFFSPINRRGESVRTQASMGGGKRGITVRRGRSTVRPHSPLSSPIASPRGSMRRGTSPPPSPRLSFRQQPPPDAVPLPPARPHTLRGRKQISRITSSSSPPHQFLQRGSPLVAERSQSPPQAFHPTSPHRPPSPSPSRISSHPSPTRSSTRRLRGGSSRGHVPMGAVKPSPANPYLQGRNRHGPPVTQHVAPFRSSIHSGPPSPSGQTGGVPGRPILARTGSRATGLRESQQIGAPQGGFHRPVGRGQPLVRMPRTQPSIHSRQSFRSPPPVHPASPQPSLKQSGPLSPQPSVRRLQSRTPSPQPLQRQSPLPSRSASPIHPLSHPPLPLHNRGMSPQSLGPTPFQHPVLHPGQEVTQYNYTMMEPGPTPMLTNALPNPQMINAPIPPSPHVSSIPFSTNVNPTLLQRPSSPQTQYDVSSTFQGHMLQSPFIQDSGVTTSLQRSLSPAPGWQGETVAERVSQEGGPLATPFLSNALMQSSHLRSASYISPLQRNANVYTTVLSSPSASSTPHLPSPLQGHLSPMSSAPPLTTPQQGPIRGTSPFLSGGLQTSQIQSSMLRIPGGTFAMSMGTAGPHVPSDAGFGVATDGRLSPSMITNALQNPSLRQATYRLPDGSLITRTEVTESSPSHLPHSSPMLSPALLNPRLQQATYRLPDGTIVSRTEASPAHSPSTSMLSSALLNPSVRKATYRLPDGTLVRSNEQTSELATTSSSVLSSALLNTNVRKASYRLPDGSLLSHPRDEMQTAESAVSSPGLTSALLNANLRKAKFQLPEGSSLFARNQTQSAPSGPLLSGAMLNSSLRGASYKLPSTSLLRQPGSADTSKSRSLDLSNALRNQNLRSASYRLPDGTLTTRPQPAAAPRTLDLSNALSKNPNLRDAKYRLPNSNVLMRPGVPSKPEPRSLSLSGALQNPQLRGASFHLSSSYAVVSPQVQGPGPDQHWAQGPGVEGLGLEQDVDVWGAEKALPPGTVQNLNKWSLYRDGELLDPHSLMRQGQGGPEPGVWNLSREGEPQGQWFDRMYFIRSLPIMDHQEQPEENGVEDMTQLEEMHEEAVLMNLRRRFERELIYASILATLTYIGSILVSVNPYKMYNIYGMDMVLLYKGRALGENPPHLFAIANAAYSKMMDAKHNQVIIISGESGSGKTEATKLVLRYLAAVHPKCNIAHQILEAGPLLESFGNAKTVRNDNSSRFGKYIEVFLEDGVISGAITSQYLLEKSRIVFQAKDERNYHIFYEMLAGLSSQQRQAFYLQDAETYYYLNQGGDCGITGKNDAEDFLRLCAAMEILHFTPEDQSAVFRVLSSILHLGNVYFQRYEADGQEVASVVSAQEIRVVAELLQISPEGLHKAITYRVRETMRDTICTPLTVESAVDARDAVAKILYSLLFHWLTERINAQVYPRQHAISISILDIYGFEDLAFNSFEQLCINYANECLQFFFNKIVFKEEQEEYSREQIPWQEILFSDNQPCIDLIAAKPHGILRILDDQSCFPQATDHTFLQKCHYHHGNNPLYQRPKMPLPEFTIKHFAGRVTYQVYKFLDKNYDQVRQDVLDLFIRSKNKMVSNLFLVHAEVTGQQKGGHMRKGSTVTKKYQAPTVSNKFQQSLQELVEKMGRCNPFFIRCMKPNNMKQSGAFEDELVVSQLRHSGVLETIRIRREGFPVRMLFSVFLFRYKSLVGLREPPLARGENCVVMLGKLCPLRPDSYHVGVTKLFLKEDIYQLLEYKRERARQLAALTLQRYARMFFIRKRFVTFRSRIIRLQAQCRGFLTRKRFVKMRASLVRFRSLVLMYVNCKRFIKRKFDAQRRADAERTRREMELTRREVVNVTHLVIPAELGVLLQTAGVRRELHADCLALLQAPHIQELVQLTLPLDINNYPFYRYVQIYFREPQLGMLTAPLDSPLTHVEEDLRAEALELFNMVLRFMGDPHLNGAQENMFGNYIIQRGVSSPGLRDEVLAQIVNQVWRNVNTDNAERGWLLLLGCVCSFAPSSKMDKYLLKFVSDHAPPGYQALLQHRLIQANKKTQLSSGSAPETARTYPLSLLEWTANRKKANMVLHVHCFDGGSFLCPVHSWDSGEDVGGDVLRHRGVSDWWRGSSVLMKEQGQWVELAGHDYVMDLIADLELPTDFPKQKSYFIISSDDPAKVRANASLALFGGGFDSDEERPLSGRPAYSLPDSDGYFSHVESDAFSDSPTQRGMDRYLDSLFDPVLSDSSIDVEKSKGLSSRMKGGGGVGVTGEGREERGTPSRLYPPRIHPGGSEQVLTQQQQAIINQQAIILAQQMTMQAIAIQQQMLSSFPPVSPAPKSPPSQHLQNQEPHRPHTPGLSKDGEESTYRHAAVHRNISPTRGPPPKDVVRSSPSNAERMDPSHDIKDIIKQHQPAAAAISSSEASAQRRSDIKMFAKKPDPHDEAMEILKDQMANPPQSFQRKPQSVHRKEEGELTTSRPMKSRPVGQVSSNISPAPPPVSRDLPVEEEIFHTQLHSRTSEEYFTYSNVPWKLYMRKEVFYPKENLNTPLLLDLIFRQVVHDTFSAACIRITQEERQQMRTFFAENKVDQISGTHDENVKKKVAAIARDSWEIYFSRLFPASGSVGTGVQVLSVSHKGIKLLKMVRSSSAAPDYFRVLRPYSYSDILFVSIPSKNMLEFNLTNEKLILFSAKAPQVKHMIDHFLTELKKDSEFMVAVRNYVTEERSQLSFHKGDIIKLQSRDGLEKGKHYGCIVRKKVMLLEELKRDTPEFGWRFGAVYGRSGVFPGDYVRPVAAPDFLVLPAERTEPRDRQGRVAASAAVAVAMGSAVAAHELDLSMEVVNGMYGDGVSVEMEDLPLHSSQYHMTEFAKKYFREAQKNRGEQKAKKGKEGRDPADMVKFSKSPIQESLIDFSDSGMNRVAADIFVAIMKFMGDFALKGQTEQDLVTTILKVQEHENIPT</sequence>
<keyword evidence="8 12" id="KW-0518">Myosin</keyword>
<feature type="compositionally biased region" description="Polar residues" evidence="13">
    <location>
        <begin position="1653"/>
        <end position="1664"/>
    </location>
</feature>
<feature type="region of interest" description="Disordered" evidence="13">
    <location>
        <begin position="3256"/>
        <end position="3305"/>
    </location>
</feature>
<dbReference type="PANTHER" id="PTHR22692">
    <property type="entry name" value="MYOSIN VII, XV"/>
    <property type="match status" value="1"/>
</dbReference>
<feature type="region of interest" description="Disordered" evidence="13">
    <location>
        <begin position="755"/>
        <end position="1192"/>
    </location>
</feature>
<evidence type="ECO:0000256" key="9">
    <source>
        <dbReference type="ARBA" id="ARBA00023175"/>
    </source>
</evidence>
<dbReference type="InterPro" id="IPR059004">
    <property type="entry name" value="MYO15"/>
</dbReference>
<keyword evidence="10 12" id="KW-0009">Actin-binding</keyword>
<keyword evidence="6 12" id="KW-0067">ATP-binding</keyword>
<evidence type="ECO:0000259" key="16">
    <source>
        <dbReference type="PROSITE" id="PS51456"/>
    </source>
</evidence>
<accession>A0AAV1GWE9</accession>
<evidence type="ECO:0000256" key="12">
    <source>
        <dbReference type="PROSITE-ProRule" id="PRU00782"/>
    </source>
</evidence>
<evidence type="ECO:0000256" key="4">
    <source>
        <dbReference type="ARBA" id="ARBA00022490"/>
    </source>
</evidence>
<dbReference type="InterPro" id="IPR000857">
    <property type="entry name" value="MyTH4_dom"/>
</dbReference>
<keyword evidence="7" id="KW-0175">Coiled coil</keyword>
<feature type="region of interest" description="Disordered" evidence="13">
    <location>
        <begin position="3053"/>
        <end position="3094"/>
    </location>
</feature>
<evidence type="ECO:0000256" key="2">
    <source>
        <dbReference type="ARBA" id="ARBA00008314"/>
    </source>
</evidence>
<proteinExistence type="inferred from homology"/>
<feature type="compositionally biased region" description="Pro residues" evidence="13">
    <location>
        <begin position="910"/>
        <end position="922"/>
    </location>
</feature>
<feature type="region of interest" description="Disordered" evidence="13">
    <location>
        <begin position="155"/>
        <end position="215"/>
    </location>
</feature>
<keyword evidence="3 11" id="KW-0728">SH3 domain</keyword>
<feature type="compositionally biased region" description="Low complexity" evidence="13">
    <location>
        <begin position="1139"/>
        <end position="1164"/>
    </location>
</feature>
<feature type="region of interest" description="Disordered" evidence="13">
    <location>
        <begin position="1343"/>
        <end position="1392"/>
    </location>
</feature>
<dbReference type="SUPFAM" id="SSF50044">
    <property type="entry name" value="SH3-domain"/>
    <property type="match status" value="1"/>
</dbReference>
<gene>
    <name evidence="17" type="ORF">XNOV1_A005775</name>
</gene>
<dbReference type="GO" id="GO:0005524">
    <property type="term" value="F:ATP binding"/>
    <property type="evidence" value="ECO:0007669"/>
    <property type="project" value="UniProtKB-UniRule"/>
</dbReference>
<dbReference type="Gene3D" id="1.25.40.530">
    <property type="entry name" value="MyTH4 domain"/>
    <property type="match status" value="2"/>
</dbReference>
<dbReference type="Gene3D" id="1.10.10.820">
    <property type="match status" value="1"/>
</dbReference>
<feature type="region of interest" description="Disordered" evidence="13">
    <location>
        <begin position="1"/>
        <end position="134"/>
    </location>
</feature>
<dbReference type="InterPro" id="IPR036028">
    <property type="entry name" value="SH3-like_dom_sf"/>
</dbReference>
<evidence type="ECO:0000256" key="10">
    <source>
        <dbReference type="ARBA" id="ARBA00023203"/>
    </source>
</evidence>
<evidence type="ECO:0000259" key="14">
    <source>
        <dbReference type="PROSITE" id="PS50002"/>
    </source>
</evidence>
<dbReference type="Pfam" id="PF07653">
    <property type="entry name" value="SH3_2"/>
    <property type="match status" value="1"/>
</dbReference>
<feature type="domain" description="Myosin motor" evidence="16">
    <location>
        <begin position="1879"/>
        <end position="2564"/>
    </location>
</feature>
<evidence type="ECO:0000256" key="13">
    <source>
        <dbReference type="SAM" id="MobiDB-lite"/>
    </source>
</evidence>
<feature type="binding site" evidence="12">
    <location>
        <begin position="1979"/>
        <end position="1986"/>
    </location>
    <ligand>
        <name>ATP</name>
        <dbReference type="ChEBI" id="CHEBI:30616"/>
    </ligand>
</feature>